<evidence type="ECO:0000256" key="1">
    <source>
        <dbReference type="ARBA" id="ARBA00004496"/>
    </source>
</evidence>
<feature type="domain" description="Core-binding (CB)" evidence="11">
    <location>
        <begin position="6"/>
        <end position="90"/>
    </location>
</feature>
<dbReference type="InterPro" id="IPR002104">
    <property type="entry name" value="Integrase_catalytic"/>
</dbReference>
<feature type="domain" description="Tyr recombinase" evidence="10">
    <location>
        <begin position="107"/>
        <end position="273"/>
    </location>
</feature>
<dbReference type="PROSITE" id="PS51900">
    <property type="entry name" value="CB"/>
    <property type="match status" value="1"/>
</dbReference>
<dbReference type="Pfam" id="PF00589">
    <property type="entry name" value="Phage_integrase"/>
    <property type="match status" value="1"/>
</dbReference>
<keyword evidence="8" id="KW-0131">Cell cycle</keyword>
<dbReference type="GO" id="GO:0006310">
    <property type="term" value="P:DNA recombination"/>
    <property type="evidence" value="ECO:0007669"/>
    <property type="project" value="UniProtKB-KW"/>
</dbReference>
<evidence type="ECO:0000256" key="7">
    <source>
        <dbReference type="ARBA" id="ARBA00023172"/>
    </source>
</evidence>
<evidence type="ECO:0000256" key="5">
    <source>
        <dbReference type="ARBA" id="ARBA00022908"/>
    </source>
</evidence>
<dbReference type="InterPro" id="IPR004107">
    <property type="entry name" value="Integrase_SAM-like_N"/>
</dbReference>
<evidence type="ECO:0000313" key="12">
    <source>
        <dbReference type="EMBL" id="MBB6446664.1"/>
    </source>
</evidence>
<dbReference type="Proteomes" id="UP000531594">
    <property type="component" value="Unassembled WGS sequence"/>
</dbReference>
<dbReference type="SUPFAM" id="SSF56349">
    <property type="entry name" value="DNA breaking-rejoining enzymes"/>
    <property type="match status" value="1"/>
</dbReference>
<dbReference type="InterPro" id="IPR050090">
    <property type="entry name" value="Tyrosine_recombinase_XerCD"/>
</dbReference>
<evidence type="ECO:0000256" key="8">
    <source>
        <dbReference type="ARBA" id="ARBA00023306"/>
    </source>
</evidence>
<evidence type="ECO:0000313" key="13">
    <source>
        <dbReference type="Proteomes" id="UP000531594"/>
    </source>
</evidence>
<dbReference type="EMBL" id="JACHGK010000012">
    <property type="protein sequence ID" value="MBB6446664.1"/>
    <property type="molecule type" value="Genomic_DNA"/>
</dbReference>
<dbReference type="AlphaFoldDB" id="A0A7X0HTP0"/>
<organism evidence="12 13">
    <name type="scientific">Bacillus benzoevorans</name>
    <dbReference type="NCBI Taxonomy" id="1456"/>
    <lineage>
        <taxon>Bacteria</taxon>
        <taxon>Bacillati</taxon>
        <taxon>Bacillota</taxon>
        <taxon>Bacilli</taxon>
        <taxon>Bacillales</taxon>
        <taxon>Bacillaceae</taxon>
        <taxon>Bacillus</taxon>
    </lineage>
</organism>
<comment type="subcellular location">
    <subcellularLocation>
        <location evidence="1">Cytoplasm</location>
    </subcellularLocation>
</comment>
<keyword evidence="4" id="KW-0159">Chromosome partition</keyword>
<evidence type="ECO:0000256" key="3">
    <source>
        <dbReference type="ARBA" id="ARBA00022618"/>
    </source>
</evidence>
<dbReference type="GO" id="GO:0015074">
    <property type="term" value="P:DNA integration"/>
    <property type="evidence" value="ECO:0007669"/>
    <property type="project" value="UniProtKB-KW"/>
</dbReference>
<evidence type="ECO:0000256" key="6">
    <source>
        <dbReference type="ARBA" id="ARBA00023125"/>
    </source>
</evidence>
<dbReference type="Pfam" id="PF02899">
    <property type="entry name" value="Phage_int_SAM_1"/>
    <property type="match status" value="1"/>
</dbReference>
<sequence>MKKNSSEAIPLILDFCIWLEEQKKSPNTVKTYGRELEKYQEWLQEKGSGIEQLQKSDIQSYIYYLEEQQKSVTTIDKTIGVIRTFAKFLKRPELTFALDMKPVEKNNEIETLSAKEYTQLFKSVQADGDLRNITIVYVLLHTGVRISELCNLNRSDIDIEKHELRIRKMNEEDRIVPLSEEARKYLELYLESHSHEAVFISNVGERLTERAVQYMLKKYDVNPQKLRHTFCQRLIDNHVDIETVSRLAGHRDINVTKKYVKAQMNKHKIENAINDAFKMTK</sequence>
<name>A0A7X0HTP0_9BACI</name>
<evidence type="ECO:0000256" key="9">
    <source>
        <dbReference type="PROSITE-ProRule" id="PRU01248"/>
    </source>
</evidence>
<dbReference type="InterPro" id="IPR011010">
    <property type="entry name" value="DNA_brk_join_enz"/>
</dbReference>
<dbReference type="Gene3D" id="1.10.443.10">
    <property type="entry name" value="Intergrase catalytic core"/>
    <property type="match status" value="1"/>
</dbReference>
<keyword evidence="2" id="KW-0963">Cytoplasm</keyword>
<dbReference type="GO" id="GO:0007059">
    <property type="term" value="P:chromosome segregation"/>
    <property type="evidence" value="ECO:0007669"/>
    <property type="project" value="UniProtKB-KW"/>
</dbReference>
<evidence type="ECO:0000259" key="11">
    <source>
        <dbReference type="PROSITE" id="PS51900"/>
    </source>
</evidence>
<dbReference type="GO" id="GO:0051301">
    <property type="term" value="P:cell division"/>
    <property type="evidence" value="ECO:0007669"/>
    <property type="project" value="UniProtKB-KW"/>
</dbReference>
<keyword evidence="5" id="KW-0229">DNA integration</keyword>
<keyword evidence="13" id="KW-1185">Reference proteome</keyword>
<dbReference type="PANTHER" id="PTHR30349:SF77">
    <property type="entry name" value="TYROSINE RECOMBINASE XERC"/>
    <property type="match status" value="1"/>
</dbReference>
<proteinExistence type="predicted"/>
<accession>A0A7X0HTP0</accession>
<protein>
    <submittedName>
        <fullName evidence="12">Integrase/recombinase XerD</fullName>
    </submittedName>
</protein>
<dbReference type="Gene3D" id="1.10.150.130">
    <property type="match status" value="1"/>
</dbReference>
<keyword evidence="7" id="KW-0233">DNA recombination</keyword>
<dbReference type="InterPro" id="IPR013762">
    <property type="entry name" value="Integrase-like_cat_sf"/>
</dbReference>
<evidence type="ECO:0000256" key="2">
    <source>
        <dbReference type="ARBA" id="ARBA00022490"/>
    </source>
</evidence>
<dbReference type="GO" id="GO:0003677">
    <property type="term" value="F:DNA binding"/>
    <property type="evidence" value="ECO:0007669"/>
    <property type="project" value="UniProtKB-UniRule"/>
</dbReference>
<dbReference type="GO" id="GO:0005737">
    <property type="term" value="C:cytoplasm"/>
    <property type="evidence" value="ECO:0007669"/>
    <property type="project" value="UniProtKB-SubCell"/>
</dbReference>
<dbReference type="PROSITE" id="PS51898">
    <property type="entry name" value="TYR_RECOMBINASE"/>
    <property type="match status" value="1"/>
</dbReference>
<keyword evidence="6 9" id="KW-0238">DNA-binding</keyword>
<gene>
    <name evidence="12" type="ORF">HNR53_003324</name>
</gene>
<reference evidence="12 13" key="1">
    <citation type="submission" date="2020-08" db="EMBL/GenBank/DDBJ databases">
        <title>Genomic Encyclopedia of Type Strains, Phase IV (KMG-IV): sequencing the most valuable type-strain genomes for metagenomic binning, comparative biology and taxonomic classification.</title>
        <authorList>
            <person name="Goeker M."/>
        </authorList>
    </citation>
    <scope>NUCLEOTIDE SEQUENCE [LARGE SCALE GENOMIC DNA]</scope>
    <source>
        <strain evidence="12 13">DSM 5391</strain>
    </source>
</reference>
<dbReference type="InterPro" id="IPR044068">
    <property type="entry name" value="CB"/>
</dbReference>
<dbReference type="RefSeq" id="WP_184527861.1">
    <property type="nucleotide sequence ID" value="NZ_JACHGK010000012.1"/>
</dbReference>
<evidence type="ECO:0000256" key="4">
    <source>
        <dbReference type="ARBA" id="ARBA00022829"/>
    </source>
</evidence>
<evidence type="ECO:0000259" key="10">
    <source>
        <dbReference type="PROSITE" id="PS51898"/>
    </source>
</evidence>
<keyword evidence="3" id="KW-0132">Cell division</keyword>
<comment type="caution">
    <text evidence="12">The sequence shown here is derived from an EMBL/GenBank/DDBJ whole genome shotgun (WGS) entry which is preliminary data.</text>
</comment>
<dbReference type="InterPro" id="IPR010998">
    <property type="entry name" value="Integrase_recombinase_N"/>
</dbReference>
<dbReference type="PANTHER" id="PTHR30349">
    <property type="entry name" value="PHAGE INTEGRASE-RELATED"/>
    <property type="match status" value="1"/>
</dbReference>